<gene>
    <name evidence="1" type="ORF">BGC07_03850</name>
</gene>
<evidence type="ECO:0000313" key="1">
    <source>
        <dbReference type="EMBL" id="ODN42228.1"/>
    </source>
</evidence>
<protein>
    <submittedName>
        <fullName evidence="1">Uncharacterized protein</fullName>
    </submittedName>
</protein>
<keyword evidence="2" id="KW-1185">Reference proteome</keyword>
<reference evidence="1 2" key="1">
    <citation type="submission" date="2016-08" db="EMBL/GenBank/DDBJ databases">
        <title>Draft genome sequence of Candidatus Piscirickettsia litoralis, from seawater.</title>
        <authorList>
            <person name="Wan X."/>
            <person name="Lee A.J."/>
            <person name="Hou S."/>
            <person name="Donachie S.P."/>
        </authorList>
    </citation>
    <scope>NUCLEOTIDE SEQUENCE [LARGE SCALE GENOMIC DNA]</scope>
    <source>
        <strain evidence="1 2">Y2</strain>
    </source>
</reference>
<proteinExistence type="predicted"/>
<dbReference type="RefSeq" id="WP_069312025.1">
    <property type="nucleotide sequence ID" value="NZ_MDTU01000001.1"/>
</dbReference>
<comment type="caution">
    <text evidence="1">The sequence shown here is derived from an EMBL/GenBank/DDBJ whole genome shotgun (WGS) entry which is preliminary data.</text>
</comment>
<dbReference type="EMBL" id="MDTU01000001">
    <property type="protein sequence ID" value="ODN42228.1"/>
    <property type="molecule type" value="Genomic_DNA"/>
</dbReference>
<sequence length="89" mass="10474">MELSSAIRAACPYDDAKIKEIFRCIELHEDVFYPAFKHVVREARKKHRSFVTSYADWSFMLADEALLTKPKHLSLLCHIQRMLQHIQAE</sequence>
<organism evidence="1 2">
    <name type="scientific">Piscirickettsia litoralis</name>
    <dbReference type="NCBI Taxonomy" id="1891921"/>
    <lineage>
        <taxon>Bacteria</taxon>
        <taxon>Pseudomonadati</taxon>
        <taxon>Pseudomonadota</taxon>
        <taxon>Gammaproteobacteria</taxon>
        <taxon>Thiotrichales</taxon>
        <taxon>Piscirickettsiaceae</taxon>
        <taxon>Piscirickettsia</taxon>
    </lineage>
</organism>
<dbReference type="Proteomes" id="UP000094329">
    <property type="component" value="Unassembled WGS sequence"/>
</dbReference>
<evidence type="ECO:0000313" key="2">
    <source>
        <dbReference type="Proteomes" id="UP000094329"/>
    </source>
</evidence>
<name>A0ABX3A1A8_9GAMM</name>
<accession>A0ABX3A1A8</accession>